<evidence type="ECO:0000256" key="3">
    <source>
        <dbReference type="ARBA" id="ARBA00022679"/>
    </source>
</evidence>
<dbReference type="InterPro" id="IPR035595">
    <property type="entry name" value="UDP_glycos_trans_CS"/>
</dbReference>
<dbReference type="Pfam" id="PF00201">
    <property type="entry name" value="UDPGT"/>
    <property type="match status" value="1"/>
</dbReference>
<name>A0A7E4USZ0_PANRE</name>
<feature type="signal peptide" evidence="6">
    <location>
        <begin position="1"/>
        <end position="16"/>
    </location>
</feature>
<dbReference type="InterPro" id="IPR050271">
    <property type="entry name" value="UDP-glycosyltransferase"/>
</dbReference>
<dbReference type="GO" id="GO:0015020">
    <property type="term" value="F:glucuronosyltransferase activity"/>
    <property type="evidence" value="ECO:0007669"/>
    <property type="project" value="UniProtKB-EC"/>
</dbReference>
<evidence type="ECO:0000256" key="6">
    <source>
        <dbReference type="RuleBase" id="RU362059"/>
    </source>
</evidence>
<evidence type="ECO:0000313" key="8">
    <source>
        <dbReference type="WBParaSite" id="Pan_g12445.t1"/>
    </source>
</evidence>
<dbReference type="EC" id="2.4.1.17" evidence="6"/>
<accession>A0A7E4USZ0</accession>
<comment type="catalytic activity">
    <reaction evidence="4 6">
        <text>glucuronate acceptor + UDP-alpha-D-glucuronate = acceptor beta-D-glucuronoside + UDP + H(+)</text>
        <dbReference type="Rhea" id="RHEA:21032"/>
        <dbReference type="ChEBI" id="CHEBI:15378"/>
        <dbReference type="ChEBI" id="CHEBI:58052"/>
        <dbReference type="ChEBI" id="CHEBI:58223"/>
        <dbReference type="ChEBI" id="CHEBI:132367"/>
        <dbReference type="ChEBI" id="CHEBI:132368"/>
        <dbReference type="EC" id="2.4.1.17"/>
    </reaction>
</comment>
<dbReference type="PANTHER" id="PTHR48043">
    <property type="entry name" value="EG:EG0003.4 PROTEIN-RELATED"/>
    <property type="match status" value="1"/>
</dbReference>
<sequence length="525" mass="59505">MLKVAILAGLVCQVHSLNVLLYQTTPASSHVAFSGAIVDALVDAGHTVDKLIALWNPYILSNGTTKARRVLRFNLNKESPWMSMPHLQKPFETKYSYPGDAEPVEYRKTLTQFCEQMLDSGIVDWIKEGNYDVALTAAYDACGHGMFYVAGIKSVLVYSPTTLIDHWTLLYGLPAMASYQPNLIRNNGEGDRPNFFQRLSILADRVWQQQIVLPSYHEVQTKVFRAKYGQNFPTATELAQKSIGIFVNSHPILELQRPYCAKVKQIGGITLRKAGKLSSLFEGILKSAKKGVILFSFGSLAKTDFIPYPVLLMFVEVFKKFKDYNVIWKFDLDDTHIFDNVTNIYPVKWTQQIELLNDPRVKLFISHSGQNSMLESAHAGIPVLSIPLFLDQNYNSLVLERRGSAIRLNKHDLTADVMERAMWKLLNEPKYRENAKALQKMLKNWPINPRETLVNWVEYAAGNPALAEHLQISSANMGLIQYFCIDVLVFVGILFVGIIFGAVLMVRKGLEIFNVTFSHFKRKME</sequence>
<proteinExistence type="inferred from homology"/>
<comment type="similarity">
    <text evidence="1 5">Belongs to the UDP-glycosyltransferase family.</text>
</comment>
<reference evidence="8" key="2">
    <citation type="submission" date="2020-10" db="UniProtKB">
        <authorList>
            <consortium name="WormBaseParasite"/>
        </authorList>
    </citation>
    <scope>IDENTIFICATION</scope>
</reference>
<keyword evidence="6" id="KW-0732">Signal</keyword>
<dbReference type="GO" id="GO:0016020">
    <property type="term" value="C:membrane"/>
    <property type="evidence" value="ECO:0007669"/>
    <property type="project" value="UniProtKB-SubCell"/>
</dbReference>
<protein>
    <recommendedName>
        <fullName evidence="6">UDP-glucuronosyltransferase</fullName>
        <ecNumber evidence="6">2.4.1.17</ecNumber>
    </recommendedName>
</protein>
<keyword evidence="6" id="KW-0472">Membrane</keyword>
<evidence type="ECO:0000256" key="1">
    <source>
        <dbReference type="ARBA" id="ARBA00009995"/>
    </source>
</evidence>
<dbReference type="Proteomes" id="UP000492821">
    <property type="component" value="Unassembled WGS sequence"/>
</dbReference>
<dbReference type="Gene3D" id="3.40.50.2000">
    <property type="entry name" value="Glycogen Phosphorylase B"/>
    <property type="match status" value="1"/>
</dbReference>
<feature type="chain" id="PRO_5029038620" description="UDP-glucuronosyltransferase" evidence="6">
    <location>
        <begin position="17"/>
        <end position="525"/>
    </location>
</feature>
<organism evidence="7 8">
    <name type="scientific">Panagrellus redivivus</name>
    <name type="common">Microworm</name>
    <dbReference type="NCBI Taxonomy" id="6233"/>
    <lineage>
        <taxon>Eukaryota</taxon>
        <taxon>Metazoa</taxon>
        <taxon>Ecdysozoa</taxon>
        <taxon>Nematoda</taxon>
        <taxon>Chromadorea</taxon>
        <taxon>Rhabditida</taxon>
        <taxon>Tylenchina</taxon>
        <taxon>Panagrolaimomorpha</taxon>
        <taxon>Panagrolaimoidea</taxon>
        <taxon>Panagrolaimidae</taxon>
        <taxon>Panagrellus</taxon>
    </lineage>
</organism>
<keyword evidence="2 5" id="KW-0328">Glycosyltransferase</keyword>
<evidence type="ECO:0000256" key="5">
    <source>
        <dbReference type="RuleBase" id="RU003718"/>
    </source>
</evidence>
<feature type="transmembrane region" description="Helical" evidence="6">
    <location>
        <begin position="479"/>
        <end position="506"/>
    </location>
</feature>
<keyword evidence="6" id="KW-0812">Transmembrane</keyword>
<keyword evidence="3 5" id="KW-0808">Transferase</keyword>
<dbReference type="InterPro" id="IPR002213">
    <property type="entry name" value="UDP_glucos_trans"/>
</dbReference>
<dbReference type="AlphaFoldDB" id="A0A7E4USZ0"/>
<keyword evidence="6" id="KW-1133">Transmembrane helix</keyword>
<evidence type="ECO:0000313" key="7">
    <source>
        <dbReference type="Proteomes" id="UP000492821"/>
    </source>
</evidence>
<reference evidence="7" key="1">
    <citation type="journal article" date="2013" name="Genetics">
        <title>The draft genome and transcriptome of Panagrellus redivivus are shaped by the harsh demands of a free-living lifestyle.</title>
        <authorList>
            <person name="Srinivasan J."/>
            <person name="Dillman A.R."/>
            <person name="Macchietto M.G."/>
            <person name="Heikkinen L."/>
            <person name="Lakso M."/>
            <person name="Fracchia K.M."/>
            <person name="Antoshechkin I."/>
            <person name="Mortazavi A."/>
            <person name="Wong G."/>
            <person name="Sternberg P.W."/>
        </authorList>
    </citation>
    <scope>NUCLEOTIDE SEQUENCE [LARGE SCALE GENOMIC DNA]</scope>
    <source>
        <strain evidence="7">MT8872</strain>
    </source>
</reference>
<evidence type="ECO:0000256" key="4">
    <source>
        <dbReference type="ARBA" id="ARBA00047475"/>
    </source>
</evidence>
<dbReference type="SUPFAM" id="SSF53756">
    <property type="entry name" value="UDP-Glycosyltransferase/glycogen phosphorylase"/>
    <property type="match status" value="1"/>
</dbReference>
<dbReference type="PANTHER" id="PTHR48043:SF154">
    <property type="entry name" value="GLUCURONOSYLTRANSFERASE"/>
    <property type="match status" value="1"/>
</dbReference>
<keyword evidence="7" id="KW-1185">Reference proteome</keyword>
<dbReference type="FunFam" id="3.40.50.2000:FF:000021">
    <property type="entry name" value="UDP-glucuronosyltransferase"/>
    <property type="match status" value="1"/>
</dbReference>
<evidence type="ECO:0000256" key="2">
    <source>
        <dbReference type="ARBA" id="ARBA00022676"/>
    </source>
</evidence>
<dbReference type="PROSITE" id="PS00375">
    <property type="entry name" value="UDPGT"/>
    <property type="match status" value="1"/>
</dbReference>
<comment type="subcellular location">
    <subcellularLocation>
        <location evidence="6">Membrane</location>
        <topology evidence="6">Single-pass membrane protein</topology>
    </subcellularLocation>
</comment>
<dbReference type="WBParaSite" id="Pan_g12445.t1">
    <property type="protein sequence ID" value="Pan_g12445.t1"/>
    <property type="gene ID" value="Pan_g12445"/>
</dbReference>
<dbReference type="CDD" id="cd03784">
    <property type="entry name" value="GT1_Gtf-like"/>
    <property type="match status" value="1"/>
</dbReference>